<dbReference type="Proteomes" id="UP000618051">
    <property type="component" value="Unassembled WGS sequence"/>
</dbReference>
<reference evidence="3" key="3">
    <citation type="submission" date="2022-01" db="EMBL/GenBank/DDBJ databases">
        <authorList>
            <person name="Rubenstein D.R."/>
        </authorList>
    </citation>
    <scope>NUCLEOTIDE SEQUENCE</scope>
    <source>
        <strain evidence="3">SS15</strain>
        <tissue evidence="3">Liver</tissue>
    </source>
</reference>
<evidence type="ECO:0000313" key="3">
    <source>
        <dbReference type="EMBL" id="KAI1234661.1"/>
    </source>
</evidence>
<accession>A0A835NUX8</accession>
<gene>
    <name evidence="3" type="ORF">IHE44_0003034</name>
    <name evidence="2" type="ORF">IHE44_010564</name>
</gene>
<evidence type="ECO:0000313" key="4">
    <source>
        <dbReference type="Proteomes" id="UP000618051"/>
    </source>
</evidence>
<dbReference type="PANTHER" id="PTHR35256:SF1">
    <property type="entry name" value="EXPRESSED SEQUENCE AI429214"/>
    <property type="match status" value="1"/>
</dbReference>
<dbReference type="AlphaFoldDB" id="A0A835NUX8"/>
<name>A0A835NUX8_9PASS</name>
<evidence type="ECO:0000256" key="1">
    <source>
        <dbReference type="SAM" id="MobiDB-lite"/>
    </source>
</evidence>
<dbReference type="EMBL" id="JADDUC010000046">
    <property type="protein sequence ID" value="KAG0121614.1"/>
    <property type="molecule type" value="Genomic_DNA"/>
</dbReference>
<dbReference type="OrthoDB" id="9976953at2759"/>
<organism evidence="2">
    <name type="scientific">Lamprotornis superbus</name>
    <dbReference type="NCBI Taxonomy" id="245042"/>
    <lineage>
        <taxon>Eukaryota</taxon>
        <taxon>Metazoa</taxon>
        <taxon>Chordata</taxon>
        <taxon>Craniata</taxon>
        <taxon>Vertebrata</taxon>
        <taxon>Euteleostomi</taxon>
        <taxon>Archelosauria</taxon>
        <taxon>Archosauria</taxon>
        <taxon>Dinosauria</taxon>
        <taxon>Saurischia</taxon>
        <taxon>Theropoda</taxon>
        <taxon>Coelurosauria</taxon>
        <taxon>Aves</taxon>
        <taxon>Neognathae</taxon>
        <taxon>Neoaves</taxon>
        <taxon>Telluraves</taxon>
        <taxon>Australaves</taxon>
        <taxon>Passeriformes</taxon>
        <taxon>Sturnidae</taxon>
        <taxon>Lamprotornis</taxon>
    </lineage>
</organism>
<reference evidence="3 4" key="2">
    <citation type="journal article" date="2021" name="J. Hered.">
        <title>Feather Gene Expression Elucidates the Developmental Basis of Plumage Iridescence in African Starlings.</title>
        <authorList>
            <person name="Rubenstein D.R."/>
            <person name="Corvelo A."/>
            <person name="MacManes M.D."/>
            <person name="Maia R."/>
            <person name="Narzisi G."/>
            <person name="Rousaki A."/>
            <person name="Vandenabeele P."/>
            <person name="Shawkey M.D."/>
            <person name="Solomon J."/>
        </authorList>
    </citation>
    <scope>NUCLEOTIDE SEQUENCE [LARGE SCALE GENOMIC DNA]</scope>
    <source>
        <strain evidence="3">SS15</strain>
    </source>
</reference>
<keyword evidence="4" id="KW-1185">Reference proteome</keyword>
<feature type="compositionally biased region" description="Polar residues" evidence="1">
    <location>
        <begin position="42"/>
        <end position="59"/>
    </location>
</feature>
<proteinExistence type="predicted"/>
<feature type="region of interest" description="Disordered" evidence="1">
    <location>
        <begin position="1"/>
        <end position="72"/>
    </location>
</feature>
<evidence type="ECO:0000313" key="2">
    <source>
        <dbReference type="EMBL" id="KAG0121614.1"/>
    </source>
</evidence>
<sequence>MATAPAESSEKGLGLSHSHSNSALDYSGDTFESFSEEEESQARSWCSTEDLESSSSLAGQSPAEEESEAVERAATGKWIDAMGKGIGVKNKDTGIRPDKFAITAPAGIAGFSPEELDALRSFCSSRISRMQQEQAGKCWKLQWKIPARKSETGNSCAVPAQLMNRILLENTRQAVKQVTEAEIHEASTCPECQQKEAELAQAAFLRHKKTLLESALIQEKLEEQLYSRSFPSEFPLVEAVGDEGCDEQGEDEEQHDDEGD</sequence>
<comment type="caution">
    <text evidence="2">The sequence shown here is derived from an EMBL/GenBank/DDBJ whole genome shotgun (WGS) entry which is preliminary data.</text>
</comment>
<dbReference type="EMBL" id="JADDUC020000014">
    <property type="protein sequence ID" value="KAI1234661.1"/>
    <property type="molecule type" value="Genomic_DNA"/>
</dbReference>
<dbReference type="PANTHER" id="PTHR35256">
    <property type="entry name" value="CHROMOSOME 8 OPEN READING FRAME 48"/>
    <property type="match status" value="1"/>
</dbReference>
<feature type="region of interest" description="Disordered" evidence="1">
    <location>
        <begin position="240"/>
        <end position="260"/>
    </location>
</feature>
<dbReference type="Pfam" id="PF15379">
    <property type="entry name" value="DUF4606"/>
    <property type="match status" value="1"/>
</dbReference>
<dbReference type="InterPro" id="IPR027932">
    <property type="entry name" value="DUF4606"/>
</dbReference>
<feature type="non-terminal residue" evidence="2">
    <location>
        <position position="1"/>
    </location>
</feature>
<protein>
    <submittedName>
        <fullName evidence="2">Uncharacterized protein</fullName>
    </submittedName>
</protein>
<reference evidence="2" key="1">
    <citation type="submission" date="2020-10" db="EMBL/GenBank/DDBJ databases">
        <title>Feather gene expression reveals the developmental basis of iridescence in African starlings.</title>
        <authorList>
            <person name="Rubenstein D.R."/>
        </authorList>
    </citation>
    <scope>NUCLEOTIDE SEQUENCE</scope>
    <source>
        <strain evidence="2">SS15</strain>
        <tissue evidence="2">Liver</tissue>
    </source>
</reference>